<evidence type="ECO:0000313" key="2">
    <source>
        <dbReference type="Proteomes" id="UP000199055"/>
    </source>
</evidence>
<dbReference type="InterPro" id="IPR036291">
    <property type="entry name" value="NAD(P)-bd_dom_sf"/>
</dbReference>
<reference evidence="1 2" key="1">
    <citation type="submission" date="2016-10" db="EMBL/GenBank/DDBJ databases">
        <authorList>
            <person name="de Groot N.N."/>
        </authorList>
    </citation>
    <scope>NUCLEOTIDE SEQUENCE [LARGE SCALE GENOMIC DNA]</scope>
    <source>
        <strain evidence="1 2">CGMCC 4.3519</strain>
    </source>
</reference>
<dbReference type="EMBL" id="FOET01000003">
    <property type="protein sequence ID" value="SEP97586.1"/>
    <property type="molecule type" value="Genomic_DNA"/>
</dbReference>
<evidence type="ECO:0000313" key="1">
    <source>
        <dbReference type="EMBL" id="SEP97586.1"/>
    </source>
</evidence>
<proteinExistence type="predicted"/>
<gene>
    <name evidence="1" type="ORF">SAMN05216481_103102</name>
</gene>
<dbReference type="Gene3D" id="3.40.50.720">
    <property type="entry name" value="NAD(P)-binding Rossmann-like Domain"/>
    <property type="match status" value="1"/>
</dbReference>
<dbReference type="Proteomes" id="UP000199055">
    <property type="component" value="Unassembled WGS sequence"/>
</dbReference>
<protein>
    <submittedName>
        <fullName evidence="1">Ornithine cyclodeaminase/alanine dehydrogenase, mu-crystallin family</fullName>
    </submittedName>
</protein>
<sequence length="302" mass="30191">MMDSRFLRLDTEDLCALVSEFDSAQTVAEELLAHPDGGPGRHAGPGGRLLELRGDTAVLRDPGGDLCALPASGLYACRVAALTALAANQLLDPGVVTASLIGSGAAGRIQLLVIARSVPDVSHVAVHSPGGPHASPVDSGIAGVLEATGIGLTVAASPEEATFGASLVVVTEPVVSEPCLGHLAPGSVLVNATGRSLREETTGCVSAVYVDDLGLLDAAGSGPGRPGSAAGRVPVPAGGRLGVEADLRQVFTGEHPGRACADHVLLVELLSGAAPGTRLDVALAERIHRTALCHGLGALSPG</sequence>
<dbReference type="AlphaFoldDB" id="A0A1H9C8S7"/>
<name>A0A1H9C8S7_9ACTN</name>
<accession>A0A1H9C8S7</accession>
<organism evidence="1 2">
    <name type="scientific">Streptomyces radiopugnans</name>
    <dbReference type="NCBI Taxonomy" id="403935"/>
    <lineage>
        <taxon>Bacteria</taxon>
        <taxon>Bacillati</taxon>
        <taxon>Actinomycetota</taxon>
        <taxon>Actinomycetes</taxon>
        <taxon>Kitasatosporales</taxon>
        <taxon>Streptomycetaceae</taxon>
        <taxon>Streptomyces</taxon>
    </lineage>
</organism>
<dbReference type="RefSeq" id="WP_093657019.1">
    <property type="nucleotide sequence ID" value="NZ_FOET01000003.1"/>
</dbReference>
<dbReference type="STRING" id="403935.SAMN05216481_103102"/>
<dbReference type="SUPFAM" id="SSF51735">
    <property type="entry name" value="NAD(P)-binding Rossmann-fold domains"/>
    <property type="match status" value="1"/>
</dbReference>
<keyword evidence="2" id="KW-1185">Reference proteome</keyword>